<organism evidence="1 3">
    <name type="scientific">Acetobacterium wieringae</name>
    <dbReference type="NCBI Taxonomy" id="52694"/>
    <lineage>
        <taxon>Bacteria</taxon>
        <taxon>Bacillati</taxon>
        <taxon>Bacillota</taxon>
        <taxon>Clostridia</taxon>
        <taxon>Eubacteriales</taxon>
        <taxon>Eubacteriaceae</taxon>
        <taxon>Acetobacterium</taxon>
    </lineage>
</organism>
<dbReference type="AlphaFoldDB" id="A0A1F2PHP4"/>
<reference evidence="2 4" key="2">
    <citation type="submission" date="2019-08" db="EMBL/GenBank/DDBJ databases">
        <title>Isolation and enrichment of carboxydotrophic bacteria from anaerobic sludge for the production of bio-based chemicals from syngas.</title>
        <authorList>
            <person name="Antares A.L."/>
            <person name="Moreira J."/>
            <person name="Diender M."/>
            <person name="Parshina S.N."/>
            <person name="Stams A.J.M."/>
            <person name="Alves M."/>
            <person name="Alves J.I."/>
            <person name="Sousa D.Z."/>
        </authorList>
    </citation>
    <scope>NUCLEOTIDE SEQUENCE [LARGE SCALE GENOMIC DNA]</scope>
    <source>
        <strain evidence="2 4">JM</strain>
    </source>
</reference>
<dbReference type="Proteomes" id="UP000322619">
    <property type="component" value="Unassembled WGS sequence"/>
</dbReference>
<dbReference type="OrthoDB" id="5420534at2"/>
<evidence type="ECO:0000313" key="1">
    <source>
        <dbReference type="EMBL" id="OFV70843.1"/>
    </source>
</evidence>
<dbReference type="STRING" id="52694.ACWI_14290"/>
<evidence type="ECO:0000313" key="2">
    <source>
        <dbReference type="EMBL" id="TYC83667.1"/>
    </source>
</evidence>
<dbReference type="RefSeq" id="WP_070370754.1">
    <property type="nucleotide sequence ID" value="NZ_LKEU01000027.1"/>
</dbReference>
<reference evidence="1 3" key="1">
    <citation type="submission" date="2015-09" db="EMBL/GenBank/DDBJ databases">
        <title>Genome sequence of Acetobacterium wieringae DSM 1911.</title>
        <authorList>
            <person name="Poehlein A."/>
            <person name="Bengelsdorf F.R."/>
            <person name="Schiel-Bengelsdorf B."/>
            <person name="Duerre P."/>
            <person name="Daniel R."/>
        </authorList>
    </citation>
    <scope>NUCLEOTIDE SEQUENCE [LARGE SCALE GENOMIC DNA]</scope>
    <source>
        <strain evidence="1 3">DSM 1911</strain>
    </source>
</reference>
<dbReference type="EMBL" id="VSLA01000029">
    <property type="protein sequence ID" value="TYC83667.1"/>
    <property type="molecule type" value="Genomic_DNA"/>
</dbReference>
<evidence type="ECO:0000313" key="4">
    <source>
        <dbReference type="Proteomes" id="UP000322619"/>
    </source>
</evidence>
<dbReference type="Pfam" id="PF10050">
    <property type="entry name" value="DUF2284"/>
    <property type="match status" value="1"/>
</dbReference>
<dbReference type="Proteomes" id="UP000176244">
    <property type="component" value="Unassembled WGS sequence"/>
</dbReference>
<comment type="caution">
    <text evidence="1">The sequence shown here is derived from an EMBL/GenBank/DDBJ whole genome shotgun (WGS) entry which is preliminary data.</text>
</comment>
<accession>A0A1F2PHP4</accession>
<sequence length="180" mass="20283">MNKQTEIEKELAKLPILEYAFLKPDEIIFSKEVRDLCEGNSCGMYNKSWACPPAVGSVESCKEKCYGYEKAMLFTTATAVASSFDMKGWMQALIEHEALTDRVAAVFRSFDKDALMLSTEGCTVCKKCTYPDTPCRFPDRMYPATESYGIMVMQMAPALNIRYNNGANTVTYFSLVLFNE</sequence>
<dbReference type="InterPro" id="IPR019271">
    <property type="entry name" value="DUF2284_metal-binding"/>
</dbReference>
<proteinExistence type="predicted"/>
<dbReference type="EMBL" id="LKEU01000027">
    <property type="protein sequence ID" value="OFV70843.1"/>
    <property type="molecule type" value="Genomic_DNA"/>
</dbReference>
<protein>
    <submittedName>
        <fullName evidence="2">DUF2284 domain-containing protein</fullName>
    </submittedName>
</protein>
<gene>
    <name evidence="1" type="ORF">ACWI_14290</name>
    <name evidence="2" type="ORF">FXB42_15565</name>
</gene>
<evidence type="ECO:0000313" key="3">
    <source>
        <dbReference type="Proteomes" id="UP000176244"/>
    </source>
</evidence>
<name>A0A1F2PHP4_9FIRM</name>